<sequence>MKRICPRCNNELSTNCYVKDKGINTLSYLELIIKKDQFNKEHKEIKSCYCPKCGYVELYVDVDHQNQHLKKDDDLNSLRQTVRQYAIDYHQHIELERKKTEEKEILDKKRKLESLIYQSHIQNDKKRKRKKTLRKTHLLKKVLRK</sequence>
<proteinExistence type="predicted"/>
<evidence type="ECO:0000313" key="2">
    <source>
        <dbReference type="EMBL" id="MCQ5061020.1"/>
    </source>
</evidence>
<dbReference type="AlphaFoldDB" id="A0A7I8E0G5"/>
<reference evidence="1" key="1">
    <citation type="journal article" date="2020" name="Microbiol. Resour. Announc.">
        <title>Complete Genome Sequence of Faecalibacillus intestinalis JCM 34082, Isolated from Feces from a Healthy Japanese Female.</title>
        <authorList>
            <person name="Sakamoto M."/>
            <person name="Ikeyama N."/>
            <person name="Toyoda A."/>
            <person name="Murakami T."/>
            <person name="Mori H."/>
            <person name="Ohkuma M."/>
        </authorList>
    </citation>
    <scope>NUCLEOTIDE SEQUENCE</scope>
    <source>
        <strain evidence="1">14EGH31</strain>
    </source>
</reference>
<dbReference type="KEGG" id="fit:Fi14EGH31_19600"/>
<dbReference type="EMBL" id="JANGBO010000002">
    <property type="protein sequence ID" value="MCQ5061020.1"/>
    <property type="molecule type" value="Genomic_DNA"/>
</dbReference>
<dbReference type="Proteomes" id="UP000593842">
    <property type="component" value="Chromosome"/>
</dbReference>
<dbReference type="EMBL" id="AP024085">
    <property type="protein sequence ID" value="BCL58248.1"/>
    <property type="molecule type" value="Genomic_DNA"/>
</dbReference>
<dbReference type="GeneID" id="70580400"/>
<dbReference type="Proteomes" id="UP001204814">
    <property type="component" value="Unassembled WGS sequence"/>
</dbReference>
<dbReference type="RefSeq" id="WP_022002907.1">
    <property type="nucleotide sequence ID" value="NZ_AP024085.1"/>
</dbReference>
<name>A0A7I8E0G5_9FIRM</name>
<protein>
    <submittedName>
        <fullName evidence="1">Uncharacterized protein</fullName>
    </submittedName>
</protein>
<evidence type="ECO:0000313" key="1">
    <source>
        <dbReference type="EMBL" id="BCL58248.1"/>
    </source>
</evidence>
<gene>
    <name evidence="1" type="ORF">Fi14EGH31_19600</name>
    <name evidence="2" type="ORF">NE542_04105</name>
</gene>
<reference evidence="2" key="2">
    <citation type="submission" date="2022-06" db="EMBL/GenBank/DDBJ databases">
        <title>Isolation of gut microbiota from human fecal samples.</title>
        <authorList>
            <person name="Pamer E.G."/>
            <person name="Barat B."/>
            <person name="Waligurski E."/>
            <person name="Medina S."/>
            <person name="Paddock L."/>
            <person name="Mostad J."/>
        </authorList>
    </citation>
    <scope>NUCLEOTIDE SEQUENCE</scope>
    <source>
        <strain evidence="2">DFI.6.24</strain>
    </source>
</reference>
<organism evidence="1">
    <name type="scientific">Faecalibacillus intestinalis</name>
    <dbReference type="NCBI Taxonomy" id="1982626"/>
    <lineage>
        <taxon>Bacteria</taxon>
        <taxon>Bacillati</taxon>
        <taxon>Bacillota</taxon>
        <taxon>Erysipelotrichia</taxon>
        <taxon>Erysipelotrichales</taxon>
        <taxon>Coprobacillaceae</taxon>
        <taxon>Faecalibacillus</taxon>
    </lineage>
</organism>
<accession>A0A7I8E0G5</accession>